<dbReference type="HAMAP" id="MF_00972">
    <property type="entry name" value="tRNA_aden_deaminase"/>
    <property type="match status" value="1"/>
</dbReference>
<evidence type="ECO:0000313" key="10">
    <source>
        <dbReference type="EMBL" id="STY72124.1"/>
    </source>
</evidence>
<evidence type="ECO:0000256" key="3">
    <source>
        <dbReference type="ARBA" id="ARBA00022694"/>
    </source>
</evidence>
<evidence type="ECO:0000256" key="6">
    <source>
        <dbReference type="ARBA" id="ARBA00022833"/>
    </source>
</evidence>
<feature type="binding site" evidence="8">
    <location>
        <position position="92"/>
    </location>
    <ligand>
        <name>Zn(2+)</name>
        <dbReference type="ChEBI" id="CHEBI:29105"/>
        <note>catalytic</note>
    </ligand>
</feature>
<comment type="subunit">
    <text evidence="2 8">Homodimer.</text>
</comment>
<proteinExistence type="inferred from homology"/>
<keyword evidence="4 8" id="KW-0479">Metal-binding</keyword>
<dbReference type="InterPro" id="IPR002125">
    <property type="entry name" value="CMP_dCMP_dom"/>
</dbReference>
<dbReference type="EC" id="3.5.4.33" evidence="8"/>
<gene>
    <name evidence="10" type="primary">tadA_2</name>
    <name evidence="8" type="synonym">tadA</name>
    <name evidence="10" type="ORF">NCTC10571_02314</name>
</gene>
<protein>
    <recommendedName>
        <fullName evidence="8">tRNA-specific adenosine deaminase</fullName>
        <ecNumber evidence="8">3.5.4.33</ecNumber>
    </recommendedName>
</protein>
<accession>A0A378NUT0</accession>
<dbReference type="PANTHER" id="PTHR11079:SF202">
    <property type="entry name" value="TRNA-SPECIFIC ADENOSINE DEAMINASE"/>
    <property type="match status" value="1"/>
</dbReference>
<evidence type="ECO:0000256" key="4">
    <source>
        <dbReference type="ARBA" id="ARBA00022723"/>
    </source>
</evidence>
<feature type="binding site" evidence="8">
    <location>
        <position position="89"/>
    </location>
    <ligand>
        <name>Zn(2+)</name>
        <dbReference type="ChEBI" id="CHEBI:29105"/>
        <note>catalytic</note>
    </ligand>
</feature>
<dbReference type="PROSITE" id="PS51747">
    <property type="entry name" value="CYT_DCMP_DEAMINASES_2"/>
    <property type="match status" value="1"/>
</dbReference>
<comment type="similarity">
    <text evidence="1">Belongs to the cytidine and deoxycytidylate deaminase family. ADAT2 subfamily.</text>
</comment>
<evidence type="ECO:0000259" key="9">
    <source>
        <dbReference type="PROSITE" id="PS51747"/>
    </source>
</evidence>
<feature type="binding site" evidence="8">
    <location>
        <position position="59"/>
    </location>
    <ligand>
        <name>Zn(2+)</name>
        <dbReference type="ChEBI" id="CHEBI:29105"/>
        <note>catalytic</note>
    </ligand>
</feature>
<dbReference type="Gene3D" id="3.40.140.10">
    <property type="entry name" value="Cytidine Deaminase, domain 2"/>
    <property type="match status" value="1"/>
</dbReference>
<dbReference type="InterPro" id="IPR058535">
    <property type="entry name" value="MafB19-deam"/>
</dbReference>
<evidence type="ECO:0000256" key="8">
    <source>
        <dbReference type="HAMAP-Rule" id="MF_00972"/>
    </source>
</evidence>
<dbReference type="InterPro" id="IPR016193">
    <property type="entry name" value="Cytidine_deaminase-like"/>
</dbReference>
<sequence length="159" mass="17976">MERLQIKNDIEGMQEALIEAKKAFAMGEIPIGAIICDDKGNIIARGHNLREKTFDATAHAEIVAIRKACTKLQNWRLSDLTLYVTIEPCPMCAGAIFSSRLKRLVYGATDWRAGGCESVFNIVNNHWLNHQTQIRAGVLEDECSLLVKKFFQTRRQNQN</sequence>
<comment type="function">
    <text evidence="8">Catalyzes the deamination of adenosine to inosine at the wobble position 34 of tRNA(Arg2).</text>
</comment>
<dbReference type="STRING" id="1122216.GCA_000423385_00667"/>
<keyword evidence="3 8" id="KW-0819">tRNA processing</keyword>
<dbReference type="AlphaFoldDB" id="A0A378NUT0"/>
<dbReference type="EMBL" id="UGPP01000001">
    <property type="protein sequence ID" value="STY72124.1"/>
    <property type="molecule type" value="Genomic_DNA"/>
</dbReference>
<dbReference type="InterPro" id="IPR028883">
    <property type="entry name" value="tRNA_aden_deaminase"/>
</dbReference>
<dbReference type="Proteomes" id="UP000255234">
    <property type="component" value="Unassembled WGS sequence"/>
</dbReference>
<dbReference type="SUPFAM" id="SSF53927">
    <property type="entry name" value="Cytidine deaminase-like"/>
    <property type="match status" value="1"/>
</dbReference>
<keyword evidence="5 8" id="KW-0378">Hydrolase</keyword>
<dbReference type="GO" id="GO:0002100">
    <property type="term" value="P:tRNA wobble adenosine to inosine editing"/>
    <property type="evidence" value="ECO:0007669"/>
    <property type="project" value="UniProtKB-UniRule"/>
</dbReference>
<evidence type="ECO:0000256" key="2">
    <source>
        <dbReference type="ARBA" id="ARBA00011738"/>
    </source>
</evidence>
<keyword evidence="6 8" id="KW-0862">Zinc</keyword>
<dbReference type="RefSeq" id="WP_115152196.1">
    <property type="nucleotide sequence ID" value="NZ_UGPP01000001.1"/>
</dbReference>
<evidence type="ECO:0000256" key="1">
    <source>
        <dbReference type="ARBA" id="ARBA00010669"/>
    </source>
</evidence>
<comment type="cofactor">
    <cofactor evidence="8">
        <name>Zn(2+)</name>
        <dbReference type="ChEBI" id="CHEBI:29105"/>
    </cofactor>
    <text evidence="8">Binds 1 zinc ion per subunit.</text>
</comment>
<name>A0A378NUT0_9FIRM</name>
<feature type="domain" description="CMP/dCMP-type deaminase" evidence="9">
    <location>
        <begin position="7"/>
        <end position="118"/>
    </location>
</feature>
<dbReference type="PANTHER" id="PTHR11079">
    <property type="entry name" value="CYTOSINE DEAMINASE FAMILY MEMBER"/>
    <property type="match status" value="1"/>
</dbReference>
<dbReference type="Pfam" id="PF14437">
    <property type="entry name" value="MafB19-deam"/>
    <property type="match status" value="1"/>
</dbReference>
<feature type="active site" description="Proton donor" evidence="8">
    <location>
        <position position="61"/>
    </location>
</feature>
<evidence type="ECO:0000313" key="11">
    <source>
        <dbReference type="Proteomes" id="UP000255234"/>
    </source>
</evidence>
<dbReference type="CDD" id="cd01285">
    <property type="entry name" value="nucleoside_deaminase"/>
    <property type="match status" value="1"/>
</dbReference>
<reference evidence="10 11" key="1">
    <citation type="submission" date="2018-06" db="EMBL/GenBank/DDBJ databases">
        <authorList>
            <consortium name="Pathogen Informatics"/>
            <person name="Doyle S."/>
        </authorList>
    </citation>
    <scope>NUCLEOTIDE SEQUENCE [LARGE SCALE GENOMIC DNA]</scope>
    <source>
        <strain evidence="10 11">NCTC10571</strain>
    </source>
</reference>
<evidence type="ECO:0000256" key="5">
    <source>
        <dbReference type="ARBA" id="ARBA00022801"/>
    </source>
</evidence>
<dbReference type="InterPro" id="IPR016192">
    <property type="entry name" value="APOBEC/CMP_deaminase_Zn-bd"/>
</dbReference>
<dbReference type="FunFam" id="3.40.140.10:FF:000005">
    <property type="entry name" value="tRNA-specific adenosine deaminase"/>
    <property type="match status" value="1"/>
</dbReference>
<dbReference type="NCBIfam" id="NF008113">
    <property type="entry name" value="PRK10860.1"/>
    <property type="match status" value="1"/>
</dbReference>
<organism evidence="10 11">
    <name type="scientific">Megamonas hypermegale</name>
    <dbReference type="NCBI Taxonomy" id="158847"/>
    <lineage>
        <taxon>Bacteria</taxon>
        <taxon>Bacillati</taxon>
        <taxon>Bacillota</taxon>
        <taxon>Negativicutes</taxon>
        <taxon>Selenomonadales</taxon>
        <taxon>Selenomonadaceae</taxon>
        <taxon>Megamonas</taxon>
    </lineage>
</organism>
<dbReference type="GO" id="GO:0008270">
    <property type="term" value="F:zinc ion binding"/>
    <property type="evidence" value="ECO:0007669"/>
    <property type="project" value="UniProtKB-UniRule"/>
</dbReference>
<dbReference type="GO" id="GO:0052717">
    <property type="term" value="F:tRNA-specific adenosine-34 deaminase activity"/>
    <property type="evidence" value="ECO:0007669"/>
    <property type="project" value="UniProtKB-UniRule"/>
</dbReference>
<comment type="catalytic activity">
    <reaction evidence="7 8">
        <text>adenosine(34) in tRNA + H2O + H(+) = inosine(34) in tRNA + NH4(+)</text>
        <dbReference type="Rhea" id="RHEA:43168"/>
        <dbReference type="Rhea" id="RHEA-COMP:10373"/>
        <dbReference type="Rhea" id="RHEA-COMP:10374"/>
        <dbReference type="ChEBI" id="CHEBI:15377"/>
        <dbReference type="ChEBI" id="CHEBI:15378"/>
        <dbReference type="ChEBI" id="CHEBI:28938"/>
        <dbReference type="ChEBI" id="CHEBI:74411"/>
        <dbReference type="ChEBI" id="CHEBI:82852"/>
        <dbReference type="EC" id="3.5.4.33"/>
    </reaction>
</comment>
<dbReference type="PROSITE" id="PS00903">
    <property type="entry name" value="CYT_DCMP_DEAMINASES_1"/>
    <property type="match status" value="1"/>
</dbReference>
<evidence type="ECO:0000256" key="7">
    <source>
        <dbReference type="ARBA" id="ARBA00048045"/>
    </source>
</evidence>